<protein>
    <submittedName>
        <fullName evidence="1">Uncharacterized protein</fullName>
    </submittedName>
</protein>
<sequence>MQPTLIPSRTDDALAFISERAQAQRDEAQDRAESRDEQKAAISKARLNAKLAALTHDDLVAGLHSVTRAQHGAELRAAWLDGEEALGAMLMRVVRDQLADEADLEAEEVLIRIEGSAREEAPRRRTFIIAGA</sequence>
<proteinExistence type="predicted"/>
<evidence type="ECO:0000313" key="2">
    <source>
        <dbReference type="Proteomes" id="UP000235347"/>
    </source>
</evidence>
<dbReference type="Proteomes" id="UP000235347">
    <property type="component" value="Unassembled WGS sequence"/>
</dbReference>
<gene>
    <name evidence="1" type="ORF">C0Z19_21850</name>
</gene>
<comment type="caution">
    <text evidence="1">The sequence shown here is derived from an EMBL/GenBank/DDBJ whole genome shotgun (WGS) entry which is preliminary data.</text>
</comment>
<dbReference type="EMBL" id="PNYB01000022">
    <property type="protein sequence ID" value="PMS19278.1"/>
    <property type="molecule type" value="Genomic_DNA"/>
</dbReference>
<keyword evidence="2" id="KW-1185">Reference proteome</keyword>
<name>A0A2N7VQ32_9BURK</name>
<organism evidence="1 2">
    <name type="scientific">Trinickia soli</name>
    <dbReference type="NCBI Taxonomy" id="380675"/>
    <lineage>
        <taxon>Bacteria</taxon>
        <taxon>Pseudomonadati</taxon>
        <taxon>Pseudomonadota</taxon>
        <taxon>Betaproteobacteria</taxon>
        <taxon>Burkholderiales</taxon>
        <taxon>Burkholderiaceae</taxon>
        <taxon>Trinickia</taxon>
    </lineage>
</organism>
<dbReference type="RefSeq" id="WP_102611926.1">
    <property type="nucleotide sequence ID" value="NZ_CADIKD010000002.1"/>
</dbReference>
<dbReference type="AlphaFoldDB" id="A0A2N7VQ32"/>
<evidence type="ECO:0000313" key="1">
    <source>
        <dbReference type="EMBL" id="PMS19278.1"/>
    </source>
</evidence>
<reference evidence="1 2" key="1">
    <citation type="submission" date="2018-01" db="EMBL/GenBank/DDBJ databases">
        <title>Whole genome analyses suggest that Burkholderia sensu lato contains two further novel genera in the rhizoxinica-symbiotica group Mycetohabitans gen. nov., and Trinickia gen. nov.: implications for the evolution of diazotrophy and nodulation in the Burkholderiaceae.</title>
        <authorList>
            <person name="Estrada-de los Santos P."/>
            <person name="Palmer M."/>
            <person name="Chavez-Ramirez B."/>
            <person name="Beukes C."/>
            <person name="Steenkamp E.T."/>
            <person name="Hirsch A.M."/>
            <person name="Manyaka P."/>
            <person name="Maluk M."/>
            <person name="Lafos M."/>
            <person name="Crook M."/>
            <person name="Gross E."/>
            <person name="Simon M.F."/>
            <person name="Bueno dos Reis Junior F."/>
            <person name="Poole P.S."/>
            <person name="Venter S.N."/>
            <person name="James E.K."/>
        </authorList>
    </citation>
    <scope>NUCLEOTIDE SEQUENCE [LARGE SCALE GENOMIC DNA]</scope>
    <source>
        <strain evidence="1 2">GP25-8</strain>
    </source>
</reference>
<accession>A0A2N7VQ32</accession>